<reference evidence="2 3" key="1">
    <citation type="submission" date="2023-09" db="EMBL/GenBank/DDBJ databases">
        <title>Genomes of two closely related lineages of the louse Polyplax serrata with different host specificities.</title>
        <authorList>
            <person name="Martinu J."/>
            <person name="Tarabai H."/>
            <person name="Stefka J."/>
            <person name="Hypsa V."/>
        </authorList>
    </citation>
    <scope>NUCLEOTIDE SEQUENCE [LARGE SCALE GENOMIC DNA]</scope>
    <source>
        <strain evidence="2">98ZLc_SE</strain>
    </source>
</reference>
<gene>
    <name evidence="2" type="ORF">RUM44_008003</name>
</gene>
<feature type="compositionally biased region" description="Low complexity" evidence="1">
    <location>
        <begin position="203"/>
        <end position="234"/>
    </location>
</feature>
<feature type="compositionally biased region" description="Acidic residues" evidence="1">
    <location>
        <begin position="76"/>
        <end position="89"/>
    </location>
</feature>
<organism evidence="2 3">
    <name type="scientific">Polyplax serrata</name>
    <name type="common">Common mouse louse</name>
    <dbReference type="NCBI Taxonomy" id="468196"/>
    <lineage>
        <taxon>Eukaryota</taxon>
        <taxon>Metazoa</taxon>
        <taxon>Ecdysozoa</taxon>
        <taxon>Arthropoda</taxon>
        <taxon>Hexapoda</taxon>
        <taxon>Insecta</taxon>
        <taxon>Pterygota</taxon>
        <taxon>Neoptera</taxon>
        <taxon>Paraneoptera</taxon>
        <taxon>Psocodea</taxon>
        <taxon>Troctomorpha</taxon>
        <taxon>Phthiraptera</taxon>
        <taxon>Anoplura</taxon>
        <taxon>Polyplacidae</taxon>
        <taxon>Polyplax</taxon>
    </lineage>
</organism>
<name>A0ABR1B7J3_POLSC</name>
<accession>A0ABR1B7J3</accession>
<feature type="compositionally biased region" description="Polar residues" evidence="1">
    <location>
        <begin position="266"/>
        <end position="275"/>
    </location>
</feature>
<keyword evidence="3" id="KW-1185">Reference proteome</keyword>
<evidence type="ECO:0000313" key="3">
    <source>
        <dbReference type="Proteomes" id="UP001359485"/>
    </source>
</evidence>
<feature type="compositionally biased region" description="Polar residues" evidence="1">
    <location>
        <begin position="19"/>
        <end position="28"/>
    </location>
</feature>
<evidence type="ECO:0000256" key="1">
    <source>
        <dbReference type="SAM" id="MobiDB-lite"/>
    </source>
</evidence>
<feature type="region of interest" description="Disordered" evidence="1">
    <location>
        <begin position="62"/>
        <end position="171"/>
    </location>
</feature>
<feature type="region of interest" description="Disordered" evidence="1">
    <location>
        <begin position="189"/>
        <end position="275"/>
    </location>
</feature>
<feature type="compositionally biased region" description="Polar residues" evidence="1">
    <location>
        <begin position="115"/>
        <end position="124"/>
    </location>
</feature>
<feature type="compositionally biased region" description="Basic and acidic residues" evidence="1">
    <location>
        <begin position="104"/>
        <end position="114"/>
    </location>
</feature>
<proteinExistence type="predicted"/>
<evidence type="ECO:0000313" key="2">
    <source>
        <dbReference type="EMBL" id="KAK6637581.1"/>
    </source>
</evidence>
<protein>
    <submittedName>
        <fullName evidence="2">Uncharacterized protein</fullName>
    </submittedName>
</protein>
<feature type="compositionally biased region" description="Basic and acidic residues" evidence="1">
    <location>
        <begin position="190"/>
        <end position="202"/>
    </location>
</feature>
<feature type="compositionally biased region" description="Low complexity" evidence="1">
    <location>
        <begin position="131"/>
        <end position="142"/>
    </location>
</feature>
<sequence length="275" mass="30245">MSSKRKSPPTKLQEGNALSPGQLSSPLTEEQDASEGGGAAAAATTTAATTAAKLKMATTCIAPAGNPNREAGLFSDVEENSSDVNEDVDNYSSETRGHRRINLKIKDNHGKEVTENYSKNSDNYNSEENRSCSVSSRSMSGSESDDNSVTPPTRRKRRASPKTPPEVQPSAVALWNLQQQYERFYQTNHIDSKTENQRRRSSSECNSPVSNSEKHNNNNNNTISNNNNNNNNNNSGHLKRTMDDVLKRLTSKMNNSSVREEKRPTPASTPNSKNR</sequence>
<dbReference type="EMBL" id="JAWJWF010000002">
    <property type="protein sequence ID" value="KAK6637581.1"/>
    <property type="molecule type" value="Genomic_DNA"/>
</dbReference>
<dbReference type="Proteomes" id="UP001359485">
    <property type="component" value="Unassembled WGS sequence"/>
</dbReference>
<feature type="region of interest" description="Disordered" evidence="1">
    <location>
        <begin position="1"/>
        <end position="46"/>
    </location>
</feature>
<comment type="caution">
    <text evidence="2">The sequence shown here is derived from an EMBL/GenBank/DDBJ whole genome shotgun (WGS) entry which is preliminary data.</text>
</comment>